<gene>
    <name evidence="2" type="ORF">EU556_20715</name>
</gene>
<dbReference type="InterPro" id="IPR013619">
    <property type="entry name" value="DUF1737"/>
</dbReference>
<proteinExistence type="predicted"/>
<dbReference type="EMBL" id="SRLA01000005">
    <property type="protein sequence ID" value="TGE04610.1"/>
    <property type="molecule type" value="Genomic_DNA"/>
</dbReference>
<dbReference type="RefSeq" id="WP_135436054.1">
    <property type="nucleotide sequence ID" value="NZ_SRLA01000005.1"/>
</dbReference>
<dbReference type="Pfam" id="PF08410">
    <property type="entry name" value="DUF1737"/>
    <property type="match status" value="1"/>
</dbReference>
<dbReference type="AlphaFoldDB" id="A0A4Z0P1J4"/>
<evidence type="ECO:0000259" key="1">
    <source>
        <dbReference type="Pfam" id="PF08410"/>
    </source>
</evidence>
<keyword evidence="3" id="KW-1185">Reference proteome</keyword>
<evidence type="ECO:0000313" key="2">
    <source>
        <dbReference type="EMBL" id="TGE04610.1"/>
    </source>
</evidence>
<evidence type="ECO:0000313" key="3">
    <source>
        <dbReference type="Proteomes" id="UP000298337"/>
    </source>
</evidence>
<organism evidence="2 3">
    <name type="scientific">Hymenobacter fodinae</name>
    <dbReference type="NCBI Taxonomy" id="2510796"/>
    <lineage>
        <taxon>Bacteria</taxon>
        <taxon>Pseudomonadati</taxon>
        <taxon>Bacteroidota</taxon>
        <taxon>Cytophagia</taxon>
        <taxon>Cytophagales</taxon>
        <taxon>Hymenobacteraceae</taxon>
        <taxon>Hymenobacter</taxon>
    </lineage>
</organism>
<protein>
    <submittedName>
        <fullName evidence="2">DUF1737 domain-containing protein</fullName>
    </submittedName>
</protein>
<reference evidence="2 3" key="1">
    <citation type="submission" date="2019-04" db="EMBL/GenBank/DDBJ databases">
        <authorList>
            <person name="Feng G."/>
            <person name="Zhang J."/>
            <person name="Zhu H."/>
        </authorList>
    </citation>
    <scope>NUCLEOTIDE SEQUENCE [LARGE SCALE GENOMIC DNA]</scope>
    <source>
        <strain evidence="2 3">92R-1</strain>
    </source>
</reference>
<dbReference type="Proteomes" id="UP000298337">
    <property type="component" value="Unassembled WGS sequence"/>
</dbReference>
<feature type="domain" description="DUF1737" evidence="1">
    <location>
        <begin position="1"/>
        <end position="51"/>
    </location>
</feature>
<comment type="caution">
    <text evidence="2">The sequence shown here is derived from an EMBL/GenBank/DDBJ whole genome shotgun (WGS) entry which is preliminary data.</text>
</comment>
<dbReference type="OrthoDB" id="6401702at2"/>
<name>A0A4Z0P1J4_9BACT</name>
<sequence length="55" mass="6207">MKKYEVVSGTDLERLKAEVTRQLNNGWKLHGGISVSVDYPAVYYAQALYKETTNA</sequence>
<accession>A0A4Z0P1J4</accession>